<comment type="subcellular location">
    <subcellularLocation>
        <location evidence="1 8">Cell membrane</location>
        <topology evidence="1 8">Multi-pass membrane protein</topology>
    </subcellularLocation>
</comment>
<keyword evidence="7 8" id="KW-0472">Membrane</keyword>
<sequence length="472" mass="51577">MFETIIDAINTFLYSKLLIVILIGSGIYFTIWTRFPQVRLFRKACNAVMEKPEGKESVSSFQALMVSTASRVGTGNIVGVSSAICIGGVGSVFWMWIIAILGSASALAESTLAQIYKKKGEDGKCYGGPAYYIEAALHSRRLAVVFCIAMILTYAFGFNMLASYNLQSTFAGQPFYNADITPWIIGGILALVMGWCLLGGGNRIVKVTSTLVPFMGIAYILVSLFIVVLNIGQLPSVVAQIFKEAFDFKAIFAGFAGSAMMQGIRRGLYSNEAGIGSAPNAAASAVVSHPVKQGLVQMLSVFIDTLLLCTATAMMCLVSGVIPAKELQGAPWVQAALHKTLGSFGPYFIMIAMVLFAFTTLLGNCFYCDNLLTYIHKKQPDRKFMTGFRIVSALAVFWGAGMEMTLLWHISDVLMGVMALINIPVILILSNTVVKALKDYEIQIQQKKNPVFFSKNIDLKQKTDYWNEKTNH</sequence>
<dbReference type="EMBL" id="JAAIPF010000004">
    <property type="protein sequence ID" value="NSF72864.1"/>
    <property type="molecule type" value="Genomic_DNA"/>
</dbReference>
<keyword evidence="8" id="KW-0769">Symport</keyword>
<evidence type="ECO:0000313" key="9">
    <source>
        <dbReference type="EMBL" id="NSF72864.1"/>
    </source>
</evidence>
<evidence type="ECO:0000256" key="7">
    <source>
        <dbReference type="ARBA" id="ARBA00023136"/>
    </source>
</evidence>
<accession>A0ABX2GLN6</accession>
<gene>
    <name evidence="9" type="ORF">G4952_03305</name>
</gene>
<dbReference type="Proteomes" id="UP000822152">
    <property type="component" value="Unassembled WGS sequence"/>
</dbReference>
<feature type="transmembrane region" description="Helical" evidence="8">
    <location>
        <begin position="301"/>
        <end position="324"/>
    </location>
</feature>
<feature type="transmembrane region" description="Helical" evidence="8">
    <location>
        <begin position="388"/>
        <end position="408"/>
    </location>
</feature>
<evidence type="ECO:0000256" key="4">
    <source>
        <dbReference type="ARBA" id="ARBA00022475"/>
    </source>
</evidence>
<dbReference type="Pfam" id="PF01235">
    <property type="entry name" value="Na_Ala_symp"/>
    <property type="match status" value="1"/>
</dbReference>
<keyword evidence="5 8" id="KW-0812">Transmembrane</keyword>
<dbReference type="NCBIfam" id="TIGR00835">
    <property type="entry name" value="agcS"/>
    <property type="match status" value="1"/>
</dbReference>
<dbReference type="PRINTS" id="PR00175">
    <property type="entry name" value="NAALASMPORT"/>
</dbReference>
<feature type="transmembrane region" description="Helical" evidence="8">
    <location>
        <begin position="180"/>
        <end position="198"/>
    </location>
</feature>
<feature type="transmembrane region" description="Helical" evidence="8">
    <location>
        <begin position="344"/>
        <end position="367"/>
    </location>
</feature>
<evidence type="ECO:0000256" key="3">
    <source>
        <dbReference type="ARBA" id="ARBA00022448"/>
    </source>
</evidence>
<dbReference type="InterPro" id="IPR001463">
    <property type="entry name" value="Na/Ala_symport"/>
</dbReference>
<reference evidence="9 10" key="1">
    <citation type="journal article" date="2020" name="Cell Host Microbe">
        <title>Functional and Genomic Variation between Human-Derived Isolates of Lachnospiraceae Reveals Inter- and Intra-Species Diversity.</title>
        <authorList>
            <person name="Sorbara M.T."/>
            <person name="Littmann E.R."/>
            <person name="Fontana E."/>
            <person name="Moody T.U."/>
            <person name="Kohout C.E."/>
            <person name="Gjonbalaj M."/>
            <person name="Eaton V."/>
            <person name="Seok R."/>
            <person name="Leiner I.M."/>
            <person name="Pamer E.G."/>
        </authorList>
    </citation>
    <scope>NUCLEOTIDE SEQUENCE [LARGE SCALE GENOMIC DNA]</scope>
    <source>
        <strain evidence="9 10">MSK.20.11</strain>
    </source>
</reference>
<dbReference type="PANTHER" id="PTHR30330">
    <property type="entry name" value="AGSS FAMILY TRANSPORTER, SODIUM-ALANINE"/>
    <property type="match status" value="1"/>
</dbReference>
<dbReference type="PIRSF" id="PIRSF006060">
    <property type="entry name" value="AA_transporter"/>
    <property type="match status" value="1"/>
</dbReference>
<dbReference type="PANTHER" id="PTHR30330:SF1">
    <property type="entry name" value="AMINO-ACID CARRIER PROTEIN ALST"/>
    <property type="match status" value="1"/>
</dbReference>
<feature type="transmembrane region" description="Helical" evidence="8">
    <location>
        <begin position="12"/>
        <end position="31"/>
    </location>
</feature>
<protein>
    <submittedName>
        <fullName evidence="9">Alanine:cation symporter family protein</fullName>
    </submittedName>
</protein>
<feature type="transmembrane region" description="Helical" evidence="8">
    <location>
        <begin position="210"/>
        <end position="231"/>
    </location>
</feature>
<keyword evidence="4 8" id="KW-1003">Cell membrane</keyword>
<evidence type="ECO:0000256" key="2">
    <source>
        <dbReference type="ARBA" id="ARBA00009261"/>
    </source>
</evidence>
<proteinExistence type="inferred from homology"/>
<dbReference type="RefSeq" id="WP_173742604.1">
    <property type="nucleotide sequence ID" value="NZ_JAAIPF010000004.1"/>
</dbReference>
<feature type="transmembrane region" description="Helical" evidence="8">
    <location>
        <begin position="414"/>
        <end position="434"/>
    </location>
</feature>
<keyword evidence="3 8" id="KW-0813">Transport</keyword>
<evidence type="ECO:0000313" key="10">
    <source>
        <dbReference type="Proteomes" id="UP000822152"/>
    </source>
</evidence>
<evidence type="ECO:0000256" key="6">
    <source>
        <dbReference type="ARBA" id="ARBA00022989"/>
    </source>
</evidence>
<organism evidence="9 10">
    <name type="scientific">Blautia wexlerae</name>
    <dbReference type="NCBI Taxonomy" id="418240"/>
    <lineage>
        <taxon>Bacteria</taxon>
        <taxon>Bacillati</taxon>
        <taxon>Bacillota</taxon>
        <taxon>Clostridia</taxon>
        <taxon>Lachnospirales</taxon>
        <taxon>Lachnospiraceae</taxon>
        <taxon>Blautia</taxon>
    </lineage>
</organism>
<comment type="similarity">
    <text evidence="2 8">Belongs to the alanine or glycine:cation symporter (AGCS) (TC 2.A.25) family.</text>
</comment>
<keyword evidence="6 8" id="KW-1133">Transmembrane helix</keyword>
<evidence type="ECO:0000256" key="5">
    <source>
        <dbReference type="ARBA" id="ARBA00022692"/>
    </source>
</evidence>
<feature type="transmembrane region" description="Helical" evidence="8">
    <location>
        <begin position="142"/>
        <end position="160"/>
    </location>
</feature>
<dbReference type="Gene3D" id="1.20.1740.10">
    <property type="entry name" value="Amino acid/polyamine transporter I"/>
    <property type="match status" value="1"/>
</dbReference>
<feature type="transmembrane region" description="Helical" evidence="8">
    <location>
        <begin position="237"/>
        <end position="256"/>
    </location>
</feature>
<keyword evidence="10" id="KW-1185">Reference proteome</keyword>
<feature type="transmembrane region" description="Helical" evidence="8">
    <location>
        <begin position="77"/>
        <end position="108"/>
    </location>
</feature>
<comment type="caution">
    <text evidence="9">The sequence shown here is derived from an EMBL/GenBank/DDBJ whole genome shotgun (WGS) entry which is preliminary data.</text>
</comment>
<evidence type="ECO:0000256" key="8">
    <source>
        <dbReference type="RuleBase" id="RU363064"/>
    </source>
</evidence>
<evidence type="ECO:0000256" key="1">
    <source>
        <dbReference type="ARBA" id="ARBA00004651"/>
    </source>
</evidence>
<name>A0ABX2GLN6_9FIRM</name>